<dbReference type="Gene3D" id="3.20.20.80">
    <property type="entry name" value="Glycosidases"/>
    <property type="match status" value="1"/>
</dbReference>
<evidence type="ECO:0000256" key="1">
    <source>
        <dbReference type="ARBA" id="ARBA00001412"/>
    </source>
</evidence>
<dbReference type="EMBL" id="AXCV01000116">
    <property type="protein sequence ID" value="KGO32044.1"/>
    <property type="molecule type" value="Genomic_DNA"/>
</dbReference>
<dbReference type="EC" id="3.2.1.23" evidence="2"/>
<dbReference type="PANTHER" id="PTHR46323">
    <property type="entry name" value="BETA-GALACTOSIDASE"/>
    <property type="match status" value="1"/>
</dbReference>
<proteinExistence type="predicted"/>
<protein>
    <recommendedName>
        <fullName evidence="2">beta-galactosidase</fullName>
        <ecNumber evidence="2">3.2.1.23</ecNumber>
    </recommendedName>
</protein>
<dbReference type="Proteomes" id="UP000030023">
    <property type="component" value="Unassembled WGS sequence"/>
</dbReference>
<dbReference type="InterPro" id="IPR006101">
    <property type="entry name" value="Glyco_hydro_2"/>
</dbReference>
<dbReference type="Pfam" id="PF02836">
    <property type="entry name" value="Glyco_hydro_2_C"/>
    <property type="match status" value="1"/>
</dbReference>
<accession>A0ABR4XSI3</accession>
<reference evidence="6 7" key="1">
    <citation type="journal article" date="2014" name="Antonie Van Leeuwenhoek">
        <title>Oenococcus alcoholitolerans sp. nov., a lactic acid bacteria isolated from cachaca and ethanol fermentation processes.</title>
        <authorList>
            <person name="Badotti F."/>
            <person name="Moreira A.P."/>
            <person name="Tonon L.A."/>
            <person name="de Lucena B.T."/>
            <person name="Gomes Fde C."/>
            <person name="Kruger R."/>
            <person name="Thompson C.C."/>
            <person name="de Morais M.A.Jr."/>
            <person name="Rosa C.A."/>
            <person name="Thompson F.L."/>
        </authorList>
    </citation>
    <scope>NUCLEOTIDE SEQUENCE [LARGE SCALE GENOMIC DNA]</scope>
    <source>
        <strain evidence="6 7">UFRJ-M7.2.18</strain>
    </source>
</reference>
<dbReference type="PRINTS" id="PR00132">
    <property type="entry name" value="GLHYDRLASE2"/>
</dbReference>
<keyword evidence="3" id="KW-0378">Hydrolase</keyword>
<comment type="catalytic activity">
    <reaction evidence="1">
        <text>Hydrolysis of terminal non-reducing beta-D-galactose residues in beta-D-galactosides.</text>
        <dbReference type="EC" id="3.2.1.23"/>
    </reaction>
</comment>
<dbReference type="PANTHER" id="PTHR46323:SF2">
    <property type="entry name" value="BETA-GALACTOSIDASE"/>
    <property type="match status" value="1"/>
</dbReference>
<feature type="domain" description="Glycoside hydrolase family 2 catalytic" evidence="5">
    <location>
        <begin position="1"/>
        <end position="247"/>
    </location>
</feature>
<keyword evidence="7" id="KW-1185">Reference proteome</keyword>
<keyword evidence="4" id="KW-0326">Glycosidase</keyword>
<evidence type="ECO:0000256" key="2">
    <source>
        <dbReference type="ARBA" id="ARBA00012756"/>
    </source>
</evidence>
<evidence type="ECO:0000256" key="4">
    <source>
        <dbReference type="ARBA" id="ARBA00023295"/>
    </source>
</evidence>
<dbReference type="InterPro" id="IPR017853">
    <property type="entry name" value="GH"/>
</dbReference>
<sequence>MLEDIRRLKEANFNAVRCSHYPNDPYWYDLCDRYGIYLVDEANIETHGMVPMNRLTDDPDYLPMMANRVTRMLQRDFNHPSIIIWSLGNESGYGRNHAALYNWLKKEDPSRLVQYEGGGADSDATDIIAPMYARVDQDQIFSANSKWSIKKWISLPGEKRPLVLCEYAHDMGNSLGSFAKYWQAFRQFPRLQGGFIWDWVDQGLAKKDQQGKTYYAYGGDFKDKPNDRQFCLDGLLFPDRSAKPALAE</sequence>
<gene>
    <name evidence="6" type="ORF">Q757_03405</name>
</gene>
<evidence type="ECO:0000256" key="3">
    <source>
        <dbReference type="ARBA" id="ARBA00022801"/>
    </source>
</evidence>
<evidence type="ECO:0000313" key="7">
    <source>
        <dbReference type="Proteomes" id="UP000030023"/>
    </source>
</evidence>
<evidence type="ECO:0000259" key="5">
    <source>
        <dbReference type="Pfam" id="PF02836"/>
    </source>
</evidence>
<dbReference type="SUPFAM" id="SSF51445">
    <property type="entry name" value="(Trans)glycosidases"/>
    <property type="match status" value="1"/>
</dbReference>
<name>A0ABR4XSI3_9LACO</name>
<comment type="caution">
    <text evidence="6">The sequence shown here is derived from an EMBL/GenBank/DDBJ whole genome shotgun (WGS) entry which is preliminary data.</text>
</comment>
<dbReference type="InterPro" id="IPR050347">
    <property type="entry name" value="Bact_Beta-galactosidase"/>
</dbReference>
<dbReference type="PROSITE" id="PS00719">
    <property type="entry name" value="GLYCOSYL_HYDROL_F2_1"/>
    <property type="match status" value="1"/>
</dbReference>
<dbReference type="InterPro" id="IPR006103">
    <property type="entry name" value="Glyco_hydro_2_cat"/>
</dbReference>
<organism evidence="6 7">
    <name type="scientific">Oenococcus alcoholitolerans</name>
    <dbReference type="NCBI Taxonomy" id="931074"/>
    <lineage>
        <taxon>Bacteria</taxon>
        <taxon>Bacillati</taxon>
        <taxon>Bacillota</taxon>
        <taxon>Bacilli</taxon>
        <taxon>Lactobacillales</taxon>
        <taxon>Lactobacillaceae</taxon>
        <taxon>Oenococcus</taxon>
    </lineage>
</organism>
<dbReference type="InterPro" id="IPR023230">
    <property type="entry name" value="Glyco_hydro_2_CS"/>
</dbReference>
<evidence type="ECO:0000313" key="6">
    <source>
        <dbReference type="EMBL" id="KGO32044.1"/>
    </source>
</evidence>